<evidence type="ECO:0000313" key="1">
    <source>
        <dbReference type="EMBL" id="MBK9795325.1"/>
    </source>
</evidence>
<comment type="caution">
    <text evidence="1">The sequence shown here is derived from an EMBL/GenBank/DDBJ whole genome shotgun (WGS) entry which is preliminary data.</text>
</comment>
<evidence type="ECO:0000313" key="2">
    <source>
        <dbReference type="Proteomes" id="UP000886657"/>
    </source>
</evidence>
<sequence length="68" mass="7705">MTEDLSPLQPPEYRYLVGVGCLDCRHLIDLVESTCEAFPGGIPLDILQDRVRHDAHYPGDRGIHFEKV</sequence>
<accession>A0A9D7SDG1</accession>
<name>A0A9D7SDG1_9BACT</name>
<protein>
    <submittedName>
        <fullName evidence="1">Uncharacterized protein</fullName>
    </submittedName>
</protein>
<reference evidence="1" key="1">
    <citation type="submission" date="2020-10" db="EMBL/GenBank/DDBJ databases">
        <title>Connecting structure to function with the recovery of over 1000 high-quality activated sludge metagenome-assembled genomes encoding full-length rRNA genes using long-read sequencing.</title>
        <authorList>
            <person name="Singleton C.M."/>
            <person name="Petriglieri F."/>
            <person name="Kristensen J.M."/>
            <person name="Kirkegaard R.H."/>
            <person name="Michaelsen T.Y."/>
            <person name="Andersen M.H."/>
            <person name="Karst S.M."/>
            <person name="Dueholm M.S."/>
            <person name="Nielsen P.H."/>
            <person name="Albertsen M."/>
        </authorList>
    </citation>
    <scope>NUCLEOTIDE SEQUENCE</scope>
    <source>
        <strain evidence="1">Skiv_18-Q3-R9-52_MAXAC.067</strain>
    </source>
</reference>
<organism evidence="1 2">
    <name type="scientific">Candidatus Geothrix skivensis</name>
    <dbReference type="NCBI Taxonomy" id="2954439"/>
    <lineage>
        <taxon>Bacteria</taxon>
        <taxon>Pseudomonadati</taxon>
        <taxon>Acidobacteriota</taxon>
        <taxon>Holophagae</taxon>
        <taxon>Holophagales</taxon>
        <taxon>Holophagaceae</taxon>
        <taxon>Geothrix</taxon>
    </lineage>
</organism>
<dbReference type="EMBL" id="JADKIO010000005">
    <property type="protein sequence ID" value="MBK9795325.1"/>
    <property type="molecule type" value="Genomic_DNA"/>
</dbReference>
<proteinExistence type="predicted"/>
<gene>
    <name evidence="1" type="ORF">IPP58_02295</name>
</gene>
<dbReference type="Proteomes" id="UP000886657">
    <property type="component" value="Unassembled WGS sequence"/>
</dbReference>
<dbReference type="AlphaFoldDB" id="A0A9D7SDG1"/>